<evidence type="ECO:0000313" key="2">
    <source>
        <dbReference type="EMBL" id="RAY10622.1"/>
    </source>
</evidence>
<feature type="transmembrane region" description="Helical" evidence="1">
    <location>
        <begin position="44"/>
        <end position="64"/>
    </location>
</feature>
<feature type="non-terminal residue" evidence="2">
    <location>
        <position position="87"/>
    </location>
</feature>
<dbReference type="EMBL" id="QLYX01000032">
    <property type="protein sequence ID" value="RAY10622.1"/>
    <property type="molecule type" value="Genomic_DNA"/>
</dbReference>
<evidence type="ECO:0000313" key="3">
    <source>
        <dbReference type="Proteomes" id="UP000251891"/>
    </source>
</evidence>
<keyword evidence="3" id="KW-1185">Reference proteome</keyword>
<dbReference type="AlphaFoldDB" id="A0A365GV08"/>
<protein>
    <submittedName>
        <fullName evidence="2">Uncharacterized protein</fullName>
    </submittedName>
</protein>
<proteinExistence type="predicted"/>
<evidence type="ECO:0000256" key="1">
    <source>
        <dbReference type="SAM" id="Phobius"/>
    </source>
</evidence>
<reference evidence="2 3" key="1">
    <citation type="submission" date="2018-06" db="EMBL/GenBank/DDBJ databases">
        <title>Actinomadura craniellae sp. nov. isolated from marine sponge Craniella sp.</title>
        <authorList>
            <person name="Li L."/>
            <person name="Xu Q.H."/>
            <person name="Lin H.W."/>
            <person name="Lu Y.H."/>
        </authorList>
    </citation>
    <scope>NUCLEOTIDE SEQUENCE [LARGE SCALE GENOMIC DNA]</scope>
    <source>
        <strain evidence="2 3">LHW63021</strain>
    </source>
</reference>
<name>A0A365GV08_9ACTN</name>
<organism evidence="2 3">
    <name type="scientific">Actinomadura craniellae</name>
    <dbReference type="NCBI Taxonomy" id="2231787"/>
    <lineage>
        <taxon>Bacteria</taxon>
        <taxon>Bacillati</taxon>
        <taxon>Actinomycetota</taxon>
        <taxon>Actinomycetes</taxon>
        <taxon>Streptosporangiales</taxon>
        <taxon>Thermomonosporaceae</taxon>
        <taxon>Actinomadura</taxon>
    </lineage>
</organism>
<dbReference type="Proteomes" id="UP000251891">
    <property type="component" value="Unassembled WGS sequence"/>
</dbReference>
<sequence length="87" mass="10383">MGNKVVQLMGVLWVWAVASAVRRVVVVGWLRRSVPMAVGCLPVWGVWVWMVSLMGVVRMGWGLVSMKRWWWWLRRVWVVWWKWTGCR</sequence>
<accession>A0A365GV08</accession>
<gene>
    <name evidence="2" type="ORF">DPM19_34605</name>
</gene>
<keyword evidence="1" id="KW-0812">Transmembrane</keyword>
<comment type="caution">
    <text evidence="2">The sequence shown here is derived from an EMBL/GenBank/DDBJ whole genome shotgun (WGS) entry which is preliminary data.</text>
</comment>
<keyword evidence="1" id="KW-0472">Membrane</keyword>
<keyword evidence="1" id="KW-1133">Transmembrane helix</keyword>